<evidence type="ECO:0000313" key="1">
    <source>
        <dbReference type="EMBL" id="GAH31243.1"/>
    </source>
</evidence>
<reference evidence="1" key="1">
    <citation type="journal article" date="2014" name="Front. Microbiol.">
        <title>High frequency of phylogenetically diverse reductive dehalogenase-homologous genes in deep subseafloor sedimentary metagenomes.</title>
        <authorList>
            <person name="Kawai M."/>
            <person name="Futagami T."/>
            <person name="Toyoda A."/>
            <person name="Takaki Y."/>
            <person name="Nishi S."/>
            <person name="Hori S."/>
            <person name="Arai W."/>
            <person name="Tsubouchi T."/>
            <person name="Morono Y."/>
            <person name="Uchiyama I."/>
            <person name="Ito T."/>
            <person name="Fujiyama A."/>
            <person name="Inagaki F."/>
            <person name="Takami H."/>
        </authorList>
    </citation>
    <scope>NUCLEOTIDE SEQUENCE</scope>
    <source>
        <strain evidence="1">Expedition CK06-06</strain>
    </source>
</reference>
<sequence length="114" mass="13303">MMHLVTPELDVGPPLTYCTFPIKGGKFDSLWEKWEERLKRKPLETIKNEEGENEPLFKEIRKEGVRRELPLIVHTLKALSDKTIELRGQKLIRKGRVVEGYCLNEEIGCETDMH</sequence>
<organism evidence="1">
    <name type="scientific">marine sediment metagenome</name>
    <dbReference type="NCBI Taxonomy" id="412755"/>
    <lineage>
        <taxon>unclassified sequences</taxon>
        <taxon>metagenomes</taxon>
        <taxon>ecological metagenomes</taxon>
    </lineage>
</organism>
<gene>
    <name evidence="1" type="ORF">S03H2_03931</name>
</gene>
<name>X1GDX2_9ZZZZ</name>
<dbReference type="Gene3D" id="3.40.50.170">
    <property type="entry name" value="Formyl transferase, N-terminal domain"/>
    <property type="match status" value="1"/>
</dbReference>
<comment type="caution">
    <text evidence="1">The sequence shown here is derived from an EMBL/GenBank/DDBJ whole genome shotgun (WGS) entry which is preliminary data.</text>
</comment>
<accession>X1GDX2</accession>
<protein>
    <submittedName>
        <fullName evidence="1">Uncharacterized protein</fullName>
    </submittedName>
</protein>
<dbReference type="EMBL" id="BARU01001507">
    <property type="protein sequence ID" value="GAH31243.1"/>
    <property type="molecule type" value="Genomic_DNA"/>
</dbReference>
<dbReference type="AlphaFoldDB" id="X1GDX2"/>
<proteinExistence type="predicted"/>